<organism evidence="2 3">
    <name type="scientific">Microvirga tunisiensis</name>
    <dbReference type="NCBI Taxonomy" id="2108360"/>
    <lineage>
        <taxon>Bacteria</taxon>
        <taxon>Pseudomonadati</taxon>
        <taxon>Pseudomonadota</taxon>
        <taxon>Alphaproteobacteria</taxon>
        <taxon>Hyphomicrobiales</taxon>
        <taxon>Methylobacteriaceae</taxon>
        <taxon>Microvirga</taxon>
    </lineage>
</organism>
<gene>
    <name evidence="2" type="ORF">FS320_31495</name>
</gene>
<protein>
    <submittedName>
        <fullName evidence="2">Uncharacterized protein</fullName>
    </submittedName>
</protein>
<accession>A0A5N7MRB6</accession>
<feature type="transmembrane region" description="Helical" evidence="1">
    <location>
        <begin position="32"/>
        <end position="51"/>
    </location>
</feature>
<proteinExistence type="predicted"/>
<keyword evidence="1" id="KW-0472">Membrane</keyword>
<name>A0A5N7MRB6_9HYPH</name>
<dbReference type="Proteomes" id="UP000403266">
    <property type="component" value="Unassembled WGS sequence"/>
</dbReference>
<evidence type="ECO:0000313" key="2">
    <source>
        <dbReference type="EMBL" id="MPR29493.1"/>
    </source>
</evidence>
<evidence type="ECO:0000256" key="1">
    <source>
        <dbReference type="SAM" id="Phobius"/>
    </source>
</evidence>
<keyword evidence="3" id="KW-1185">Reference proteome</keyword>
<keyword evidence="1" id="KW-0812">Transmembrane</keyword>
<dbReference type="AlphaFoldDB" id="A0A5N7MRB6"/>
<dbReference type="RefSeq" id="WP_152716392.1">
    <property type="nucleotide sequence ID" value="NZ_VOSJ01000254.1"/>
</dbReference>
<sequence>MAWNVRPVPHLDRLEIDEDLSLQHRLWRFERIGWAALGLFLGAGLFGPFGGGPLSRAEAITPSGALAVHYERFLHNDTPTTLRLRPGTAQADGWRWISLSQDYVDRVAIERVIPAPGRTVVTGRGLRLGFAPGTAEDAGEITITLTPIQAGIVHGKLSAGSGPGVTFTQLVYP</sequence>
<evidence type="ECO:0000313" key="3">
    <source>
        <dbReference type="Proteomes" id="UP000403266"/>
    </source>
</evidence>
<dbReference type="OrthoDB" id="9810066at2"/>
<keyword evidence="1" id="KW-1133">Transmembrane helix</keyword>
<dbReference type="EMBL" id="VOSK01000236">
    <property type="protein sequence ID" value="MPR29493.1"/>
    <property type="molecule type" value="Genomic_DNA"/>
</dbReference>
<comment type="caution">
    <text evidence="2">The sequence shown here is derived from an EMBL/GenBank/DDBJ whole genome shotgun (WGS) entry which is preliminary data.</text>
</comment>
<reference evidence="2 3" key="1">
    <citation type="journal article" date="2019" name="Syst. Appl. Microbiol.">
        <title>Microvirga tunisiensis sp. nov., a root nodule symbiotic bacterium isolated from Lupinus micranthus and L. luteus grown in Northern Tunisia.</title>
        <authorList>
            <person name="Msaddak A."/>
            <person name="Rejili M."/>
            <person name="Duran D."/>
            <person name="Mars M."/>
            <person name="Palacios J.M."/>
            <person name="Ruiz-Argueso T."/>
            <person name="Rey L."/>
            <person name="Imperial J."/>
        </authorList>
    </citation>
    <scope>NUCLEOTIDE SEQUENCE [LARGE SCALE GENOMIC DNA]</scope>
    <source>
        <strain evidence="2 3">Lmie10</strain>
    </source>
</reference>